<gene>
    <name evidence="3" type="ORF">EDS130_LOCUS5569</name>
</gene>
<dbReference type="AlphaFoldDB" id="A0A813TX21"/>
<comment type="caution">
    <text evidence="3">The sequence shown here is derived from an EMBL/GenBank/DDBJ whole genome shotgun (WGS) entry which is preliminary data.</text>
</comment>
<accession>A0A813TX21</accession>
<feature type="transmembrane region" description="Helical" evidence="2">
    <location>
        <begin position="41"/>
        <end position="64"/>
    </location>
</feature>
<keyword evidence="2" id="KW-0472">Membrane</keyword>
<keyword evidence="2" id="KW-0812">Transmembrane</keyword>
<organism evidence="3 4">
    <name type="scientific">Adineta ricciae</name>
    <name type="common">Rotifer</name>
    <dbReference type="NCBI Taxonomy" id="249248"/>
    <lineage>
        <taxon>Eukaryota</taxon>
        <taxon>Metazoa</taxon>
        <taxon>Spiralia</taxon>
        <taxon>Gnathifera</taxon>
        <taxon>Rotifera</taxon>
        <taxon>Eurotatoria</taxon>
        <taxon>Bdelloidea</taxon>
        <taxon>Adinetida</taxon>
        <taxon>Adinetidae</taxon>
        <taxon>Adineta</taxon>
    </lineage>
</organism>
<reference evidence="3" key="1">
    <citation type="submission" date="2021-02" db="EMBL/GenBank/DDBJ databases">
        <authorList>
            <person name="Nowell W R."/>
        </authorList>
    </citation>
    <scope>NUCLEOTIDE SEQUENCE</scope>
</reference>
<dbReference type="EMBL" id="CAJNOJ010000015">
    <property type="protein sequence ID" value="CAF0815366.1"/>
    <property type="molecule type" value="Genomic_DNA"/>
</dbReference>
<feature type="region of interest" description="Disordered" evidence="1">
    <location>
        <begin position="85"/>
        <end position="116"/>
    </location>
</feature>
<name>A0A813TX21_ADIRI</name>
<feature type="compositionally biased region" description="Low complexity" evidence="1">
    <location>
        <begin position="86"/>
        <end position="116"/>
    </location>
</feature>
<protein>
    <submittedName>
        <fullName evidence="3">Uncharacterized protein</fullName>
    </submittedName>
</protein>
<evidence type="ECO:0000313" key="4">
    <source>
        <dbReference type="Proteomes" id="UP000663852"/>
    </source>
</evidence>
<keyword evidence="2" id="KW-1133">Transmembrane helix</keyword>
<sequence length="138" mass="15186">MTTPLPLSPVSRMNSSAAFAFTDVTTDEVKRRKKHDKHHRFLFAMAAIAVLFSIVAVILVPILVTTLTRPYGPRCHFLHDEYPENSPCSSLTSSISPSSSIGSDIRSSVSSSRSISPMDSPILNSDDYLFLPSFLLNK</sequence>
<dbReference type="Proteomes" id="UP000663852">
    <property type="component" value="Unassembled WGS sequence"/>
</dbReference>
<evidence type="ECO:0000313" key="3">
    <source>
        <dbReference type="EMBL" id="CAF0815366.1"/>
    </source>
</evidence>
<evidence type="ECO:0000256" key="1">
    <source>
        <dbReference type="SAM" id="MobiDB-lite"/>
    </source>
</evidence>
<evidence type="ECO:0000256" key="2">
    <source>
        <dbReference type="SAM" id="Phobius"/>
    </source>
</evidence>
<proteinExistence type="predicted"/>